<evidence type="ECO:0000313" key="1">
    <source>
        <dbReference type="EMBL" id="KAG2388270.1"/>
    </source>
</evidence>
<name>A0AA88KLU4_NAELO</name>
<organism evidence="1 2">
    <name type="scientific">Naegleria lovaniensis</name>
    <name type="common">Amoeba</name>
    <dbReference type="NCBI Taxonomy" id="51637"/>
    <lineage>
        <taxon>Eukaryota</taxon>
        <taxon>Discoba</taxon>
        <taxon>Heterolobosea</taxon>
        <taxon>Tetramitia</taxon>
        <taxon>Eutetramitia</taxon>
        <taxon>Vahlkampfiidae</taxon>
        <taxon>Naegleria</taxon>
    </lineage>
</organism>
<dbReference type="Proteomes" id="UP000816034">
    <property type="component" value="Unassembled WGS sequence"/>
</dbReference>
<dbReference type="EMBL" id="PYSW02000010">
    <property type="protein sequence ID" value="KAG2388270.1"/>
    <property type="molecule type" value="Genomic_DNA"/>
</dbReference>
<sequence>MEQDIIFPFSLHDVAATVSMDTSTMPNEAHWLFDHILHETDVSLLDVEKEELSPQAISGNMNRQSADLSLCFDQTLNFPIVGPSLLTLSTEKDLVLSEIDSWIDLALKDVRSELGLKWSSLQGNACRQTHDFKQLFGEKSMHCVERNQTPQIYAFNPQNWCSETTASNTKTEVEFSHAGSTHSNGSCQSQTRFDFGSPCSQHSSNDRITPVKASFSSRPKSVSFIHLSSQPGDNTQFTSKGGAELTHRPIRFVYYFDQGKSHSCRKDNSLHQVRGKIQKPNNGKKKQHKRSLRFSSNQYEAIKYENQVDGRNTVRFVNFVPHFEDYLQ</sequence>
<gene>
    <name evidence="1" type="ORF">C9374_000434</name>
</gene>
<dbReference type="RefSeq" id="XP_044552262.1">
    <property type="nucleotide sequence ID" value="XM_044693968.1"/>
</dbReference>
<keyword evidence="2" id="KW-1185">Reference proteome</keyword>
<proteinExistence type="predicted"/>
<reference evidence="1 2" key="1">
    <citation type="journal article" date="2018" name="BMC Genomics">
        <title>The genome of Naegleria lovaniensis, the basis for a comparative approach to unravel pathogenicity factors of the human pathogenic amoeba N. fowleri.</title>
        <authorList>
            <person name="Liechti N."/>
            <person name="Schurch N."/>
            <person name="Bruggmann R."/>
            <person name="Wittwer M."/>
        </authorList>
    </citation>
    <scope>NUCLEOTIDE SEQUENCE [LARGE SCALE GENOMIC DNA]</scope>
    <source>
        <strain evidence="1 2">ATCC 30569</strain>
    </source>
</reference>
<accession>A0AA88KLU4</accession>
<dbReference type="GeneID" id="68092896"/>
<comment type="caution">
    <text evidence="1">The sequence shown here is derived from an EMBL/GenBank/DDBJ whole genome shotgun (WGS) entry which is preliminary data.</text>
</comment>
<dbReference type="AlphaFoldDB" id="A0AA88KLU4"/>
<protein>
    <submittedName>
        <fullName evidence="1">Uncharacterized protein</fullName>
    </submittedName>
</protein>
<evidence type="ECO:0000313" key="2">
    <source>
        <dbReference type="Proteomes" id="UP000816034"/>
    </source>
</evidence>